<dbReference type="CDD" id="cd10719">
    <property type="entry name" value="DnaJ_zf"/>
    <property type="match status" value="1"/>
</dbReference>
<comment type="function">
    <text evidence="8">Participates actively in the response to hyperosmotic and heat shock by preventing the aggregation of stress-denatured proteins and by disaggregating proteins, also in an autonomous, DnaK-independent fashion. Unfolded proteins bind initially to DnaJ; upon interaction with the DnaJ-bound protein, DnaK hydrolyzes its bound ATP, resulting in the formation of a stable complex. GrpE releases ADP from DnaK; ATP binding to DnaK triggers the release of the substrate protein, thus completing the reaction cycle. Several rounds of ATP-dependent interactions between DnaJ, DnaK and GrpE are required for fully efficient folding. Also involved, together with DnaK and GrpE, in the DNA replication of plasmids through activation of initiation proteins.</text>
</comment>
<evidence type="ECO:0000259" key="10">
    <source>
        <dbReference type="PROSITE" id="PS50076"/>
    </source>
</evidence>
<evidence type="ECO:0000256" key="5">
    <source>
        <dbReference type="ARBA" id="ARBA00023186"/>
    </source>
</evidence>
<dbReference type="GO" id="GO:0005524">
    <property type="term" value="F:ATP binding"/>
    <property type="evidence" value="ECO:0007669"/>
    <property type="project" value="InterPro"/>
</dbReference>
<accession>A0A6L5YEM2</accession>
<dbReference type="InterPro" id="IPR002939">
    <property type="entry name" value="DnaJ_C"/>
</dbReference>
<dbReference type="PROSITE" id="PS50076">
    <property type="entry name" value="DNAJ_2"/>
    <property type="match status" value="1"/>
</dbReference>
<evidence type="ECO:0000256" key="7">
    <source>
        <dbReference type="ARBA" id="ARBA00067609"/>
    </source>
</evidence>
<dbReference type="InterPro" id="IPR018253">
    <property type="entry name" value="DnaJ_domain_CS"/>
</dbReference>
<dbReference type="SUPFAM" id="SSF57938">
    <property type="entry name" value="DnaJ/Hsp40 cysteine-rich domain"/>
    <property type="match status" value="1"/>
</dbReference>
<dbReference type="PROSITE" id="PS51188">
    <property type="entry name" value="ZF_CR"/>
    <property type="match status" value="1"/>
</dbReference>
<comment type="domain">
    <text evidence="8">The J domain is necessary and sufficient to stimulate DnaK ATPase activity. Zinc center 1 plays an important role in the autonomous, DnaK-independent chaperone activity of DnaJ. Zinc center 2 is essential for interaction with DnaK and for DnaJ activity.</text>
</comment>
<dbReference type="Pfam" id="PF00226">
    <property type="entry name" value="DnaJ"/>
    <property type="match status" value="1"/>
</dbReference>
<dbReference type="Gene3D" id="2.10.230.10">
    <property type="entry name" value="Heat shock protein DnaJ, cysteine-rich domain"/>
    <property type="match status" value="1"/>
</dbReference>
<organism evidence="12 13">
    <name type="scientific">Pyramidobacter porci</name>
    <dbReference type="NCBI Taxonomy" id="2605789"/>
    <lineage>
        <taxon>Bacteria</taxon>
        <taxon>Thermotogati</taxon>
        <taxon>Synergistota</taxon>
        <taxon>Synergistia</taxon>
        <taxon>Synergistales</taxon>
        <taxon>Dethiosulfovibrionaceae</taxon>
        <taxon>Pyramidobacter</taxon>
    </lineage>
</organism>
<comment type="similarity">
    <text evidence="6 8">Belongs to the DnaJ family.</text>
</comment>
<protein>
    <recommendedName>
        <fullName evidence="7 8">Chaperone protein DnaJ</fullName>
    </recommendedName>
</protein>
<keyword evidence="8" id="KW-0235">DNA replication</keyword>
<dbReference type="FunFam" id="2.10.230.10:FF:000002">
    <property type="entry name" value="Molecular chaperone DnaJ"/>
    <property type="match status" value="1"/>
</dbReference>
<dbReference type="Pfam" id="PF00684">
    <property type="entry name" value="DnaJ_CXXCXGXG"/>
    <property type="match status" value="1"/>
</dbReference>
<dbReference type="PANTHER" id="PTHR43096:SF52">
    <property type="entry name" value="DNAJ HOMOLOG 1, MITOCHONDRIAL-RELATED"/>
    <property type="match status" value="1"/>
</dbReference>
<evidence type="ECO:0000256" key="2">
    <source>
        <dbReference type="ARBA" id="ARBA00022737"/>
    </source>
</evidence>
<gene>
    <name evidence="8 12" type="primary">dnaJ</name>
    <name evidence="12" type="ORF">FYJ74_10900</name>
</gene>
<dbReference type="NCBIfam" id="TIGR02349">
    <property type="entry name" value="DnaJ_bact"/>
    <property type="match status" value="1"/>
</dbReference>
<dbReference type="InterPro" id="IPR001305">
    <property type="entry name" value="HSP_DnaJ_Cys-rich_dom"/>
</dbReference>
<keyword evidence="3 8" id="KW-0863">Zinc-finger</keyword>
<dbReference type="CDD" id="cd06257">
    <property type="entry name" value="DnaJ"/>
    <property type="match status" value="1"/>
</dbReference>
<feature type="binding site" evidence="8">
    <location>
        <position position="201"/>
    </location>
    <ligand>
        <name>Zn(2+)</name>
        <dbReference type="ChEBI" id="CHEBI:29105"/>
        <label>1</label>
    </ligand>
</feature>
<dbReference type="SMART" id="SM00271">
    <property type="entry name" value="DnaJ"/>
    <property type="match status" value="1"/>
</dbReference>
<dbReference type="HAMAP" id="MF_01152">
    <property type="entry name" value="DnaJ"/>
    <property type="match status" value="1"/>
</dbReference>
<dbReference type="InterPro" id="IPR012724">
    <property type="entry name" value="DnaJ"/>
</dbReference>
<dbReference type="FunFam" id="2.60.260.20:FF:000005">
    <property type="entry name" value="Chaperone protein dnaJ 1, mitochondrial"/>
    <property type="match status" value="1"/>
</dbReference>
<feature type="domain" description="J" evidence="10">
    <location>
        <begin position="7"/>
        <end position="72"/>
    </location>
</feature>
<dbReference type="GO" id="GO:0006260">
    <property type="term" value="P:DNA replication"/>
    <property type="evidence" value="ECO:0007669"/>
    <property type="project" value="UniProtKB-KW"/>
</dbReference>
<comment type="subcellular location">
    <subcellularLocation>
        <location evidence="8">Cytoplasm</location>
    </subcellularLocation>
</comment>
<dbReference type="Gene3D" id="2.60.260.20">
    <property type="entry name" value="Urease metallochaperone UreE, N-terminal domain"/>
    <property type="match status" value="2"/>
</dbReference>
<dbReference type="RefSeq" id="WP_154529609.1">
    <property type="nucleotide sequence ID" value="NZ_JAXDZJ010000054.1"/>
</dbReference>
<evidence type="ECO:0000256" key="4">
    <source>
        <dbReference type="ARBA" id="ARBA00022833"/>
    </source>
</evidence>
<dbReference type="SUPFAM" id="SSF49493">
    <property type="entry name" value="HSP40/DnaJ peptide-binding domain"/>
    <property type="match status" value="2"/>
</dbReference>
<feature type="binding site" evidence="8">
    <location>
        <position position="147"/>
    </location>
    <ligand>
        <name>Zn(2+)</name>
        <dbReference type="ChEBI" id="CHEBI:29105"/>
        <label>1</label>
    </ligand>
</feature>
<comment type="caution">
    <text evidence="12">The sequence shown here is derived from an EMBL/GenBank/DDBJ whole genome shotgun (WGS) entry which is preliminary data.</text>
</comment>
<dbReference type="InterPro" id="IPR036869">
    <property type="entry name" value="J_dom_sf"/>
</dbReference>
<proteinExistence type="inferred from homology"/>
<dbReference type="Gene3D" id="1.10.287.110">
    <property type="entry name" value="DnaJ domain"/>
    <property type="match status" value="1"/>
</dbReference>
<feature type="repeat" description="CXXCXGXG motif" evidence="8">
    <location>
        <begin position="201"/>
        <end position="208"/>
    </location>
</feature>
<dbReference type="SUPFAM" id="SSF46565">
    <property type="entry name" value="Chaperone J-domain"/>
    <property type="match status" value="1"/>
</dbReference>
<feature type="binding site" evidence="8">
    <location>
        <position position="190"/>
    </location>
    <ligand>
        <name>Zn(2+)</name>
        <dbReference type="ChEBI" id="CHEBI:29105"/>
        <label>2</label>
    </ligand>
</feature>
<evidence type="ECO:0000313" key="12">
    <source>
        <dbReference type="EMBL" id="MST56533.1"/>
    </source>
</evidence>
<feature type="binding site" evidence="8">
    <location>
        <position position="187"/>
    </location>
    <ligand>
        <name>Zn(2+)</name>
        <dbReference type="ChEBI" id="CHEBI:29105"/>
        <label>2</label>
    </ligand>
</feature>
<dbReference type="GO" id="GO:0031072">
    <property type="term" value="F:heat shock protein binding"/>
    <property type="evidence" value="ECO:0007669"/>
    <property type="project" value="InterPro"/>
</dbReference>
<reference evidence="12 13" key="1">
    <citation type="submission" date="2019-08" db="EMBL/GenBank/DDBJ databases">
        <title>In-depth cultivation of the pig gut microbiome towards novel bacterial diversity and tailored functional studies.</title>
        <authorList>
            <person name="Wylensek D."/>
            <person name="Hitch T.C.A."/>
            <person name="Clavel T."/>
        </authorList>
    </citation>
    <scope>NUCLEOTIDE SEQUENCE [LARGE SCALE GENOMIC DNA]</scope>
    <source>
        <strain evidence="12 13">SM-530-WT-4B</strain>
    </source>
</reference>
<keyword evidence="5 8" id="KW-0143">Chaperone</keyword>
<evidence type="ECO:0000256" key="3">
    <source>
        <dbReference type="ARBA" id="ARBA00022771"/>
    </source>
</evidence>
<keyword evidence="1 8" id="KW-0479">Metal-binding</keyword>
<feature type="repeat" description="CXXCXGXG motif" evidence="8">
    <location>
        <begin position="187"/>
        <end position="194"/>
    </location>
</feature>
<dbReference type="PANTHER" id="PTHR43096">
    <property type="entry name" value="DNAJ HOMOLOG 1, MITOCHONDRIAL-RELATED"/>
    <property type="match status" value="1"/>
</dbReference>
<comment type="cofactor">
    <cofactor evidence="8">
        <name>Zn(2+)</name>
        <dbReference type="ChEBI" id="CHEBI:29105"/>
    </cofactor>
    <text evidence="8">Binds 2 Zn(2+) ions per monomer.</text>
</comment>
<dbReference type="PROSITE" id="PS00636">
    <property type="entry name" value="DNAJ_1"/>
    <property type="match status" value="1"/>
</dbReference>
<dbReference type="InterPro" id="IPR001623">
    <property type="entry name" value="DnaJ_domain"/>
</dbReference>
<feature type="binding site" evidence="8">
    <location>
        <position position="164"/>
    </location>
    <ligand>
        <name>Zn(2+)</name>
        <dbReference type="ChEBI" id="CHEBI:29105"/>
        <label>2</label>
    </ligand>
</feature>
<keyword evidence="2 8" id="KW-0677">Repeat</keyword>
<feature type="binding site" evidence="8">
    <location>
        <position position="161"/>
    </location>
    <ligand>
        <name>Zn(2+)</name>
        <dbReference type="ChEBI" id="CHEBI:29105"/>
        <label>2</label>
    </ligand>
</feature>
<keyword evidence="4 8" id="KW-0862">Zinc</keyword>
<dbReference type="NCBIfam" id="NF008035">
    <property type="entry name" value="PRK10767.1"/>
    <property type="match status" value="1"/>
</dbReference>
<evidence type="ECO:0000256" key="1">
    <source>
        <dbReference type="ARBA" id="ARBA00022723"/>
    </source>
</evidence>
<dbReference type="AlphaFoldDB" id="A0A6L5YEM2"/>
<feature type="binding site" evidence="8">
    <location>
        <position position="204"/>
    </location>
    <ligand>
        <name>Zn(2+)</name>
        <dbReference type="ChEBI" id="CHEBI:29105"/>
        <label>1</label>
    </ligand>
</feature>
<keyword evidence="8" id="KW-0963">Cytoplasm</keyword>
<comment type="subunit">
    <text evidence="8">Homodimer.</text>
</comment>
<dbReference type="InterPro" id="IPR036410">
    <property type="entry name" value="HSP_DnaJ_Cys-rich_dom_sf"/>
</dbReference>
<dbReference type="GO" id="GO:0009408">
    <property type="term" value="P:response to heat"/>
    <property type="evidence" value="ECO:0007669"/>
    <property type="project" value="InterPro"/>
</dbReference>
<feature type="binding site" evidence="8">
    <location>
        <position position="144"/>
    </location>
    <ligand>
        <name>Zn(2+)</name>
        <dbReference type="ChEBI" id="CHEBI:29105"/>
        <label>1</label>
    </ligand>
</feature>
<dbReference type="Pfam" id="PF01556">
    <property type="entry name" value="DnaJ_C"/>
    <property type="match status" value="1"/>
</dbReference>
<keyword evidence="8" id="KW-0346">Stress response</keyword>
<feature type="repeat" description="CXXCXGXG motif" evidence="8">
    <location>
        <begin position="144"/>
        <end position="151"/>
    </location>
</feature>
<feature type="domain" description="CR-type" evidence="11">
    <location>
        <begin position="131"/>
        <end position="213"/>
    </location>
</feature>
<feature type="repeat" description="CXXCXGXG motif" evidence="8">
    <location>
        <begin position="161"/>
        <end position="168"/>
    </location>
</feature>
<evidence type="ECO:0000313" key="13">
    <source>
        <dbReference type="Proteomes" id="UP000473699"/>
    </source>
</evidence>
<evidence type="ECO:0000256" key="8">
    <source>
        <dbReference type="HAMAP-Rule" id="MF_01152"/>
    </source>
</evidence>
<feature type="zinc finger region" description="CR-type" evidence="9">
    <location>
        <begin position="131"/>
        <end position="213"/>
    </location>
</feature>
<evidence type="ECO:0000256" key="9">
    <source>
        <dbReference type="PROSITE-ProRule" id="PRU00546"/>
    </source>
</evidence>
<dbReference type="GO" id="GO:0051082">
    <property type="term" value="F:unfolded protein binding"/>
    <property type="evidence" value="ECO:0007669"/>
    <property type="project" value="UniProtKB-UniRule"/>
</dbReference>
<name>A0A6L5YEM2_9BACT</name>
<keyword evidence="13" id="KW-1185">Reference proteome</keyword>
<dbReference type="CDD" id="cd10747">
    <property type="entry name" value="DnaJ_C"/>
    <property type="match status" value="1"/>
</dbReference>
<dbReference type="InterPro" id="IPR008971">
    <property type="entry name" value="HSP40/DnaJ_pept-bd"/>
</dbReference>
<evidence type="ECO:0000256" key="6">
    <source>
        <dbReference type="ARBA" id="ARBA00061004"/>
    </source>
</evidence>
<dbReference type="EMBL" id="VUNH01000013">
    <property type="protein sequence ID" value="MST56533.1"/>
    <property type="molecule type" value="Genomic_DNA"/>
</dbReference>
<dbReference type="GO" id="GO:0005737">
    <property type="term" value="C:cytoplasm"/>
    <property type="evidence" value="ECO:0007669"/>
    <property type="project" value="UniProtKB-SubCell"/>
</dbReference>
<dbReference type="GO" id="GO:0042026">
    <property type="term" value="P:protein refolding"/>
    <property type="evidence" value="ECO:0007669"/>
    <property type="project" value="TreeGrafter"/>
</dbReference>
<sequence length="385" mass="41329">MAGTHRDYYEVLGVARDATTVEIKRAFRLKVRDCHPDTHPDDPEAEQKYKEINEAFSVLGNQEKRQRYDRFGTADDTGNPFAGAGPEDIFGDLFGSMFGGFGGPRSRPNAPARGSDLQMVLSVTLEEAATGVAKKVTIPRWEPCDHCHGSGSEPGHEARECPTCHGAGEVRTRVRTLFGDTLSVSTCPTCGGRGTVVEKACTECGGEGRIHRRREQEIKIQPGVDTGTRLRVPGAGELGANGGPPGDLYIVMQVKDHPLFQRDGNDLHRTVSIPFPLAVMGGSSSVGTLIDGDASFDIPEGTAPGQTIRVKGKGMPRLRGSSRGDLYLHVTVDVPKGSALSERAAELMKQLAEEMDVAAGEKEGLFDKLFGGKKSAAKKKSAKKK</sequence>
<dbReference type="PRINTS" id="PR00625">
    <property type="entry name" value="JDOMAIN"/>
</dbReference>
<evidence type="ECO:0000259" key="11">
    <source>
        <dbReference type="PROSITE" id="PS51188"/>
    </source>
</evidence>
<dbReference type="GO" id="GO:0008270">
    <property type="term" value="F:zinc ion binding"/>
    <property type="evidence" value="ECO:0007669"/>
    <property type="project" value="UniProtKB-UniRule"/>
</dbReference>
<dbReference type="Proteomes" id="UP000473699">
    <property type="component" value="Unassembled WGS sequence"/>
</dbReference>